<dbReference type="Proteomes" id="UP000000343">
    <property type="component" value="Chromosome"/>
</dbReference>
<dbReference type="EMBL" id="CP002480">
    <property type="protein sequence ID" value="ADW69990.1"/>
    <property type="molecule type" value="Genomic_DNA"/>
</dbReference>
<dbReference type="KEGG" id="acm:AciX9_2967"/>
<dbReference type="eggNOG" id="ENOG50327Z4">
    <property type="taxonomic scope" value="Bacteria"/>
</dbReference>
<dbReference type="STRING" id="1198114.AciX9_2967"/>
<evidence type="ECO:0008006" key="3">
    <source>
        <dbReference type="Google" id="ProtNLM"/>
    </source>
</evidence>
<evidence type="ECO:0000313" key="2">
    <source>
        <dbReference type="Proteomes" id="UP000000343"/>
    </source>
</evidence>
<sequence length="178" mass="19458">MRPTSFLLPLALLPLLTGCRSIPDASSAPNATAEQRAQFNDIRQQLDEIPPPSKTRYMAVKTLTSWENPYLTIQGQMVTLHVTIADANPSQFGNGGLLRPVGARRQDLNVRTSDLAAALNAVPTTAWPYGRVIAVEEAHDIPAAAKPEVRRNMEVAMKTINDLGIVLYEWQEGGASLR</sequence>
<dbReference type="RefSeq" id="WP_013581304.1">
    <property type="nucleotide sequence ID" value="NC_015064.1"/>
</dbReference>
<dbReference type="HOGENOM" id="CLU_1502771_0_0_0"/>
<dbReference type="AlphaFoldDB" id="E8WZL6"/>
<keyword evidence="2" id="KW-1185">Reference proteome</keyword>
<proteinExistence type="predicted"/>
<accession>E8WZL6</accession>
<protein>
    <recommendedName>
        <fullName evidence="3">Lipoprotein</fullName>
    </recommendedName>
</protein>
<organism evidence="2">
    <name type="scientific">Granulicella tundricola (strain ATCC BAA-1859 / DSM 23138 / MP5ACTX9)</name>
    <dbReference type="NCBI Taxonomy" id="1198114"/>
    <lineage>
        <taxon>Bacteria</taxon>
        <taxon>Pseudomonadati</taxon>
        <taxon>Acidobacteriota</taxon>
        <taxon>Terriglobia</taxon>
        <taxon>Terriglobales</taxon>
        <taxon>Acidobacteriaceae</taxon>
        <taxon>Granulicella</taxon>
    </lineage>
</organism>
<name>E8WZL6_GRATM</name>
<gene>
    <name evidence="1" type="ordered locus">AciX9_2967</name>
</gene>
<dbReference type="PaxDb" id="1198114-AciX9_2967"/>
<dbReference type="PROSITE" id="PS51257">
    <property type="entry name" value="PROKAR_LIPOPROTEIN"/>
    <property type="match status" value="1"/>
</dbReference>
<evidence type="ECO:0000313" key="1">
    <source>
        <dbReference type="EMBL" id="ADW69990.1"/>
    </source>
</evidence>
<reference evidence="2" key="1">
    <citation type="submission" date="2011-01" db="EMBL/GenBank/DDBJ databases">
        <title>Complete sequence of chromosome of Acidobacterium sp. MP5ACTX9.</title>
        <authorList>
            <consortium name="US DOE Joint Genome Institute"/>
            <person name="Lucas S."/>
            <person name="Copeland A."/>
            <person name="Lapidus A."/>
            <person name="Cheng J.-F."/>
            <person name="Goodwin L."/>
            <person name="Pitluck S."/>
            <person name="Teshima H."/>
            <person name="Detter J.C."/>
            <person name="Han C."/>
            <person name="Tapia R."/>
            <person name="Land M."/>
            <person name="Hauser L."/>
            <person name="Kyrpides N."/>
            <person name="Ivanova N."/>
            <person name="Ovchinnikova G."/>
            <person name="Pagani I."/>
            <person name="Rawat S.R."/>
            <person name="Mannisto M."/>
            <person name="Haggblom M.M."/>
            <person name="Woyke T."/>
        </authorList>
    </citation>
    <scope>NUCLEOTIDE SEQUENCE [LARGE SCALE GENOMIC DNA]</scope>
    <source>
        <strain evidence="2">MP5ACTX9</strain>
    </source>
</reference>